<proteinExistence type="inferred from homology"/>
<evidence type="ECO:0000256" key="2">
    <source>
        <dbReference type="ARBA" id="ARBA00022552"/>
    </source>
</evidence>
<dbReference type="GO" id="GO:0005829">
    <property type="term" value="C:cytosol"/>
    <property type="evidence" value="ECO:0007669"/>
    <property type="project" value="TreeGrafter"/>
</dbReference>
<keyword evidence="1 6" id="KW-0963">Cytoplasm</keyword>
<keyword evidence="2 6" id="KW-0698">rRNA processing</keyword>
<dbReference type="PANTHER" id="PTHR31760:SF0">
    <property type="entry name" value="S-ADENOSYL-L-METHIONINE-DEPENDENT METHYLTRANSFERASES SUPERFAMILY PROTEIN"/>
    <property type="match status" value="1"/>
</dbReference>
<evidence type="ECO:0000256" key="1">
    <source>
        <dbReference type="ARBA" id="ARBA00022490"/>
    </source>
</evidence>
<keyword evidence="5 6" id="KW-0949">S-adenosyl-L-methionine</keyword>
<dbReference type="InterPro" id="IPR029063">
    <property type="entry name" value="SAM-dependent_MTases_sf"/>
</dbReference>
<dbReference type="Gene3D" id="3.40.50.150">
    <property type="entry name" value="Vaccinia Virus protein VP39"/>
    <property type="match status" value="1"/>
</dbReference>
<keyword evidence="4 6" id="KW-0808">Transferase</keyword>
<dbReference type="PIRSF" id="PIRSF003078">
    <property type="entry name" value="GidB"/>
    <property type="match status" value="1"/>
</dbReference>
<dbReference type="OrthoDB" id="9808773at2"/>
<keyword evidence="3 6" id="KW-0489">Methyltransferase</keyword>
<dbReference type="EMBL" id="QZWZ01000021">
    <property type="protein sequence ID" value="RJT34086.1"/>
    <property type="molecule type" value="Genomic_DNA"/>
</dbReference>
<dbReference type="Pfam" id="PF02527">
    <property type="entry name" value="GidB"/>
    <property type="match status" value="1"/>
</dbReference>
<feature type="binding site" evidence="6">
    <location>
        <position position="74"/>
    </location>
    <ligand>
        <name>S-adenosyl-L-methionine</name>
        <dbReference type="ChEBI" id="CHEBI:59789"/>
    </ligand>
</feature>
<protein>
    <recommendedName>
        <fullName evidence="6">Ribosomal RNA small subunit methyltransferase G</fullName>
        <ecNumber evidence="6">2.1.1.170</ecNumber>
    </recommendedName>
    <alternativeName>
        <fullName evidence="6">16S rRNA 7-methylguanosine methyltransferase</fullName>
        <shortName evidence="6">16S rRNA m7G methyltransferase</shortName>
    </alternativeName>
</protein>
<evidence type="ECO:0000256" key="4">
    <source>
        <dbReference type="ARBA" id="ARBA00022679"/>
    </source>
</evidence>
<comment type="caution">
    <text evidence="7">The sequence shown here is derived from an EMBL/GenBank/DDBJ whole genome shotgun (WGS) entry which is preliminary data.</text>
</comment>
<dbReference type="EC" id="2.1.1.170" evidence="6"/>
<comment type="similarity">
    <text evidence="6">Belongs to the methyltransferase superfamily. RNA methyltransferase RsmG family.</text>
</comment>
<evidence type="ECO:0000256" key="3">
    <source>
        <dbReference type="ARBA" id="ARBA00022603"/>
    </source>
</evidence>
<feature type="binding site" evidence="6">
    <location>
        <position position="143"/>
    </location>
    <ligand>
        <name>S-adenosyl-L-methionine</name>
        <dbReference type="ChEBI" id="CHEBI:59789"/>
    </ligand>
</feature>
<comment type="catalytic activity">
    <reaction evidence="6">
        <text>guanosine(527) in 16S rRNA + S-adenosyl-L-methionine = N(7)-methylguanosine(527) in 16S rRNA + S-adenosyl-L-homocysteine</text>
        <dbReference type="Rhea" id="RHEA:42732"/>
        <dbReference type="Rhea" id="RHEA-COMP:10209"/>
        <dbReference type="Rhea" id="RHEA-COMP:10210"/>
        <dbReference type="ChEBI" id="CHEBI:57856"/>
        <dbReference type="ChEBI" id="CHEBI:59789"/>
        <dbReference type="ChEBI" id="CHEBI:74269"/>
        <dbReference type="ChEBI" id="CHEBI:74480"/>
        <dbReference type="EC" id="2.1.1.170"/>
    </reaction>
</comment>
<dbReference type="Proteomes" id="UP000272706">
    <property type="component" value="Unassembled WGS sequence"/>
</dbReference>
<evidence type="ECO:0000313" key="8">
    <source>
        <dbReference type="Proteomes" id="UP000272706"/>
    </source>
</evidence>
<dbReference type="AlphaFoldDB" id="A0A3A5KNA2"/>
<dbReference type="GO" id="GO:0070043">
    <property type="term" value="F:rRNA (guanine-N7-)-methyltransferase activity"/>
    <property type="evidence" value="ECO:0007669"/>
    <property type="project" value="UniProtKB-UniRule"/>
</dbReference>
<organism evidence="7 8">
    <name type="scientific">Mesorhizobium waimense</name>
    <dbReference type="NCBI Taxonomy" id="1300307"/>
    <lineage>
        <taxon>Bacteria</taxon>
        <taxon>Pseudomonadati</taxon>
        <taxon>Pseudomonadota</taxon>
        <taxon>Alphaproteobacteria</taxon>
        <taxon>Hyphomicrobiales</taxon>
        <taxon>Phyllobacteriaceae</taxon>
        <taxon>Mesorhizobium</taxon>
    </lineage>
</organism>
<evidence type="ECO:0000256" key="6">
    <source>
        <dbReference type="HAMAP-Rule" id="MF_00074"/>
    </source>
</evidence>
<dbReference type="NCBIfam" id="TIGR00138">
    <property type="entry name" value="rsmG_gidB"/>
    <property type="match status" value="1"/>
</dbReference>
<name>A0A3A5KNA2_9HYPH</name>
<gene>
    <name evidence="6 7" type="primary">rsmG</name>
    <name evidence="7" type="ORF">D3227_24110</name>
</gene>
<comment type="subcellular location">
    <subcellularLocation>
        <location evidence="6">Cytoplasm</location>
    </subcellularLocation>
</comment>
<accession>A0A3A5KNA2</accession>
<dbReference type="InterPro" id="IPR003682">
    <property type="entry name" value="rRNA_ssu_MeTfrase_G"/>
</dbReference>
<comment type="caution">
    <text evidence="6">Lacks conserved residue(s) required for the propagation of feature annotation.</text>
</comment>
<comment type="function">
    <text evidence="6">Specifically methylates the N7 position of guanine in position 527 of 16S rRNA.</text>
</comment>
<evidence type="ECO:0000256" key="5">
    <source>
        <dbReference type="ARBA" id="ARBA00022691"/>
    </source>
</evidence>
<evidence type="ECO:0000313" key="7">
    <source>
        <dbReference type="EMBL" id="RJT34086.1"/>
    </source>
</evidence>
<keyword evidence="8" id="KW-1185">Reference proteome</keyword>
<dbReference type="HAMAP" id="MF_00074">
    <property type="entry name" value="16SrRNA_methyltr_G"/>
    <property type="match status" value="1"/>
</dbReference>
<sequence>MSAASWTGLQEAAGPVSRETFERLMAFEQLFLKWNRSINLAAPSTLDDVWGRHILDSAQLGRIEPQAKRWVDLGSGGGFPGLVVAFLLVERDGASIDLVESNRKKASFLQAVIGQFGLPARVIARRIDDSYPLVSAPEIVTARALASLPDLLDLSASWLTKGARALFHKGRDYRAEVEESTHRWAFDLVEHPSMTDPHGVILELSNLRPATRNELLA</sequence>
<reference evidence="7 8" key="1">
    <citation type="submission" date="2018-09" db="EMBL/GenBank/DDBJ databases">
        <title>Mesorhizobium carmichaelinearum sp. nov. isolated from Carmichaelinea spp. root nodules in New Zealand.</title>
        <authorList>
            <person name="De Meyer S.E."/>
        </authorList>
    </citation>
    <scope>NUCLEOTIDE SEQUENCE [LARGE SCALE GENOMIC DNA]</scope>
    <source>
        <strain evidence="7 8">ICMP19557</strain>
    </source>
</reference>
<dbReference type="PANTHER" id="PTHR31760">
    <property type="entry name" value="S-ADENOSYL-L-METHIONINE-DEPENDENT METHYLTRANSFERASES SUPERFAMILY PROTEIN"/>
    <property type="match status" value="1"/>
</dbReference>
<feature type="binding site" evidence="6">
    <location>
        <position position="79"/>
    </location>
    <ligand>
        <name>S-adenosyl-L-methionine</name>
        <dbReference type="ChEBI" id="CHEBI:59789"/>
    </ligand>
</feature>
<dbReference type="SUPFAM" id="SSF53335">
    <property type="entry name" value="S-adenosyl-L-methionine-dependent methyltransferases"/>
    <property type="match status" value="1"/>
</dbReference>